<dbReference type="Pfam" id="PF02371">
    <property type="entry name" value="Transposase_20"/>
    <property type="match status" value="1"/>
</dbReference>
<feature type="domain" description="Transposase IS110-like N-terminal" evidence="1">
    <location>
        <begin position="3"/>
        <end position="162"/>
    </location>
</feature>
<dbReference type="PANTHER" id="PTHR33055">
    <property type="entry name" value="TRANSPOSASE FOR INSERTION SEQUENCE ELEMENT IS1111A"/>
    <property type="match status" value="1"/>
</dbReference>
<comment type="caution">
    <text evidence="3">The sequence shown here is derived from an EMBL/GenBank/DDBJ whole genome shotgun (WGS) entry which is preliminary data.</text>
</comment>
<dbReference type="Proteomes" id="UP001431429">
    <property type="component" value="Unassembled WGS sequence"/>
</dbReference>
<organism evidence="3 4">
    <name type="scientific">Streptomyces albipurpureus</name>
    <dbReference type="NCBI Taxonomy" id="2897419"/>
    <lineage>
        <taxon>Bacteria</taxon>
        <taxon>Bacillati</taxon>
        <taxon>Actinomycetota</taxon>
        <taxon>Actinomycetes</taxon>
        <taxon>Kitasatosporales</taxon>
        <taxon>Streptomycetaceae</taxon>
        <taxon>Streptomyces</taxon>
    </lineage>
</organism>
<dbReference type="Pfam" id="PF01548">
    <property type="entry name" value="DEDD_Tnp_IS110"/>
    <property type="match status" value="1"/>
</dbReference>
<sequence length="417" mass="45862">MFAGVDWADRWLDCGIVRRDGRRLGHVRIVYAETEDPVADYLAFLRKHNRTRWRTIPTGIEDPNLLFVEALADRGMPVVHIDATLAARARKASTLDSIKSDRADAYLLADMLRSGNDSLPRIVLPSPHIRALKVLAHAYGHAVASRASLLHQLRSVLKGYFPAAISAWPKLGLRHPQARAVLAAAPSPRRAAALDRAGYARALEAGNRWRTVDDEAHRLRLHFRRPALRTHPEVEDARAAEMLSALGALTAACERADDLKAQLGRQYRNHPWSRIVSSFPGIGDVIGGQVLAEVGDRLDRFTDARALCAYAGVVPVTWASGTSTRVSMRRSANKPLRSALFQAAFCMTAHSPGAKAYYAARRARSADHPTTIRNMGIRITRSLYHCLQTGVLYDEAAAWPQQYPGSGVAVPVDLTAS</sequence>
<evidence type="ECO:0000259" key="1">
    <source>
        <dbReference type="Pfam" id="PF01548"/>
    </source>
</evidence>
<protein>
    <submittedName>
        <fullName evidence="3">Transposase</fullName>
    </submittedName>
</protein>
<keyword evidence="4" id="KW-1185">Reference proteome</keyword>
<dbReference type="PANTHER" id="PTHR33055:SF3">
    <property type="entry name" value="PUTATIVE TRANSPOSASE FOR IS117-RELATED"/>
    <property type="match status" value="1"/>
</dbReference>
<dbReference type="EMBL" id="JAMQAW010000095">
    <property type="protein sequence ID" value="MCM2393923.1"/>
    <property type="molecule type" value="Genomic_DNA"/>
</dbReference>
<accession>A0ABT0V304</accession>
<feature type="domain" description="Transposase IS116/IS110/IS902 C-terminal" evidence="2">
    <location>
        <begin position="274"/>
        <end position="359"/>
    </location>
</feature>
<evidence type="ECO:0000313" key="3">
    <source>
        <dbReference type="EMBL" id="MCM2393923.1"/>
    </source>
</evidence>
<proteinExistence type="predicted"/>
<dbReference type="InterPro" id="IPR003346">
    <property type="entry name" value="Transposase_20"/>
</dbReference>
<dbReference type="RefSeq" id="WP_250924230.1">
    <property type="nucleotide sequence ID" value="NZ_JAMQAW010000095.1"/>
</dbReference>
<dbReference type="InterPro" id="IPR047650">
    <property type="entry name" value="Transpos_IS110"/>
</dbReference>
<name>A0ABT0V304_9ACTN</name>
<dbReference type="InterPro" id="IPR002525">
    <property type="entry name" value="Transp_IS110-like_N"/>
</dbReference>
<gene>
    <name evidence="3" type="ORF">NBG84_37600</name>
</gene>
<evidence type="ECO:0000259" key="2">
    <source>
        <dbReference type="Pfam" id="PF02371"/>
    </source>
</evidence>
<reference evidence="3" key="1">
    <citation type="submission" date="2022-06" db="EMBL/GenBank/DDBJ databases">
        <title>Genome public.</title>
        <authorList>
            <person name="Sun Q."/>
        </authorList>
    </citation>
    <scope>NUCLEOTIDE SEQUENCE</scope>
    <source>
        <strain evidence="3">CWNU-1</strain>
    </source>
</reference>
<evidence type="ECO:0000313" key="4">
    <source>
        <dbReference type="Proteomes" id="UP001431429"/>
    </source>
</evidence>